<dbReference type="Gene3D" id="3.90.820.10">
    <property type="entry name" value="Structural Genomics, Unknown Function 30-nov-00 1gh9 Mol_id"/>
    <property type="match status" value="1"/>
</dbReference>
<dbReference type="OrthoDB" id="7584480at2"/>
<dbReference type="STRING" id="235985.SAMN05414137_107277"/>
<gene>
    <name evidence="2" type="ORF">SAMN05414137_107277</name>
</gene>
<dbReference type="SMART" id="SM00923">
    <property type="entry name" value="MbtH"/>
    <property type="match status" value="1"/>
</dbReference>
<dbReference type="Pfam" id="PF03621">
    <property type="entry name" value="MbtH"/>
    <property type="match status" value="1"/>
</dbReference>
<proteinExistence type="predicted"/>
<dbReference type="InterPro" id="IPR005153">
    <property type="entry name" value="MbtH-like_dom"/>
</dbReference>
<dbReference type="PANTHER" id="PTHR38444:SF1">
    <property type="entry name" value="ENTEROBACTIN BIOSYNTHESIS PROTEIN YBDZ"/>
    <property type="match status" value="1"/>
</dbReference>
<feature type="domain" description="MbtH-like" evidence="1">
    <location>
        <begin position="1"/>
        <end position="49"/>
    </location>
</feature>
<dbReference type="AlphaFoldDB" id="A0A1H7P971"/>
<evidence type="ECO:0000313" key="2">
    <source>
        <dbReference type="EMBL" id="SEL32350.1"/>
    </source>
</evidence>
<dbReference type="Proteomes" id="UP000183015">
    <property type="component" value="Unassembled WGS sequence"/>
</dbReference>
<dbReference type="InterPro" id="IPR037407">
    <property type="entry name" value="MLP_fam"/>
</dbReference>
<dbReference type="RefSeq" id="WP_042442861.1">
    <property type="nucleotide sequence ID" value="NZ_BBPN01000003.1"/>
</dbReference>
<keyword evidence="3" id="KW-1185">Reference proteome</keyword>
<organism evidence="2 3">
    <name type="scientific">Streptacidiphilus jiangxiensis</name>
    <dbReference type="NCBI Taxonomy" id="235985"/>
    <lineage>
        <taxon>Bacteria</taxon>
        <taxon>Bacillati</taxon>
        <taxon>Actinomycetota</taxon>
        <taxon>Actinomycetes</taxon>
        <taxon>Kitasatosporales</taxon>
        <taxon>Streptomycetaceae</taxon>
        <taxon>Streptacidiphilus</taxon>
    </lineage>
</organism>
<dbReference type="PANTHER" id="PTHR38444">
    <property type="entry name" value="ENTEROBACTIN BIOSYNTHESIS PROTEIN YBDZ"/>
    <property type="match status" value="1"/>
</dbReference>
<dbReference type="EMBL" id="FOAZ01000007">
    <property type="protein sequence ID" value="SEL32350.1"/>
    <property type="molecule type" value="Genomic_DNA"/>
</dbReference>
<evidence type="ECO:0000259" key="1">
    <source>
        <dbReference type="SMART" id="SM00923"/>
    </source>
</evidence>
<dbReference type="InterPro" id="IPR038020">
    <property type="entry name" value="MbtH-like_sf"/>
</dbReference>
<protein>
    <submittedName>
        <fullName evidence="2">MbtH protein</fullName>
    </submittedName>
</protein>
<accession>A0A1H7P971</accession>
<dbReference type="SUPFAM" id="SSF160582">
    <property type="entry name" value="MbtH-like"/>
    <property type="match status" value="1"/>
</dbReference>
<dbReference type="eggNOG" id="COG3251">
    <property type="taxonomic scope" value="Bacteria"/>
</dbReference>
<evidence type="ECO:0000313" key="3">
    <source>
        <dbReference type="Proteomes" id="UP000183015"/>
    </source>
</evidence>
<name>A0A1H7P971_STRJI</name>
<dbReference type="GO" id="GO:0005829">
    <property type="term" value="C:cytosol"/>
    <property type="evidence" value="ECO:0007669"/>
    <property type="project" value="TreeGrafter"/>
</dbReference>
<reference evidence="3" key="1">
    <citation type="submission" date="2016-10" db="EMBL/GenBank/DDBJ databases">
        <authorList>
            <person name="Varghese N."/>
        </authorList>
    </citation>
    <scope>NUCLEOTIDE SEQUENCE [LARGE SCALE GENOMIC DNA]</scope>
    <source>
        <strain evidence="3">DSM 45096 / BCRC 16803 / CGMCC 4.1857 / CIP 109030 / JCM 12277 / KCTC 19219 / NBRC 100920 / 33214</strain>
    </source>
</reference>
<sequence length="74" mass="8185">MTTERIHMVVVNDEEQYSLWEDGGPALPAGWSATGFRGSHEECLAHIEEVWTDMTPRSLRDRATDQPVGNGADG</sequence>
<dbReference type="GO" id="GO:0019290">
    <property type="term" value="P:siderophore biosynthetic process"/>
    <property type="evidence" value="ECO:0007669"/>
    <property type="project" value="TreeGrafter"/>
</dbReference>